<dbReference type="InterPro" id="IPR003406">
    <property type="entry name" value="Glyco_trans_14"/>
</dbReference>
<evidence type="ECO:0000256" key="5">
    <source>
        <dbReference type="ARBA" id="ARBA00023180"/>
    </source>
</evidence>
<keyword evidence="3" id="KW-0808">Transferase</keyword>
<sequence>MTKKRAAPPLAAAPFRRRLWLSLELVAALSVLAFLFVVLRLQSYSLTTPQPTLLLFRDPVPFSGEPKIAFLFLARAGLNLDFVWHSFFKNAQVGNFSIYVHSKPGFKLDQSTTRSPFFYGRHLEDSVQVNWGEASMIEAERLLLRVALEDPANQRFVLLSDSCVPLYNFDYVYNYLMSSPKSFVDSFSNKKERRYNEKMAPSIPKHKWRKGSQWITLIRRHAEVVVDDDFIFPVFKTFCKRKLAEDIDEKQISEPASEKKHGCIPDEHYVPTLLSMRELEDELERRTLTYTLWNNSGSEKDKRSWHPVTFQYGNASPKEIEKIKNIDHVYYETDLRTEWCQCNGTFVPCFLFARKFSPGAAMRLLNERFIRPFEISSLLQESS</sequence>
<dbReference type="PANTHER" id="PTHR31042">
    <property type="entry name" value="CORE-2/I-BRANCHING BETA-1,6-N-ACETYLGLUCOSAMINYLTRANSFERASE FAMILY PROTEIN-RELATED"/>
    <property type="match status" value="1"/>
</dbReference>
<comment type="subcellular location">
    <subcellularLocation>
        <location evidence="1">Membrane</location>
        <topology evidence="1">Single-pass type II membrane protein</topology>
    </subcellularLocation>
</comment>
<dbReference type="GO" id="GO:0016757">
    <property type="term" value="F:glycosyltransferase activity"/>
    <property type="evidence" value="ECO:0007669"/>
    <property type="project" value="UniProtKB-KW"/>
</dbReference>
<evidence type="ECO:0000256" key="4">
    <source>
        <dbReference type="ARBA" id="ARBA00023136"/>
    </source>
</evidence>
<evidence type="ECO:0000256" key="1">
    <source>
        <dbReference type="ARBA" id="ARBA00004606"/>
    </source>
</evidence>
<dbReference type="AlphaFoldDB" id="A0A2I0VG30"/>
<dbReference type="EMBL" id="KZ503667">
    <property type="protein sequence ID" value="PKU62370.1"/>
    <property type="molecule type" value="Genomic_DNA"/>
</dbReference>
<evidence type="ECO:0000313" key="8">
    <source>
        <dbReference type="Proteomes" id="UP000233837"/>
    </source>
</evidence>
<dbReference type="InterPro" id="IPR044174">
    <property type="entry name" value="BC10-like"/>
</dbReference>
<dbReference type="STRING" id="906689.A0A2I0VG30"/>
<keyword evidence="8" id="KW-1185">Reference proteome</keyword>
<dbReference type="Pfam" id="PF02485">
    <property type="entry name" value="Branch"/>
    <property type="match status" value="1"/>
</dbReference>
<dbReference type="GO" id="GO:0016020">
    <property type="term" value="C:membrane"/>
    <property type="evidence" value="ECO:0007669"/>
    <property type="project" value="UniProtKB-SubCell"/>
</dbReference>
<evidence type="ECO:0000256" key="6">
    <source>
        <dbReference type="SAM" id="Phobius"/>
    </source>
</evidence>
<proteinExistence type="predicted"/>
<name>A0A2I0VG30_9ASPA</name>
<keyword evidence="4 6" id="KW-0472">Membrane</keyword>
<keyword evidence="5" id="KW-0325">Glycoprotein</keyword>
<reference evidence="7 8" key="2">
    <citation type="journal article" date="2017" name="Nature">
        <title>The Apostasia genome and the evolution of orchids.</title>
        <authorList>
            <person name="Zhang G.Q."/>
            <person name="Liu K.W."/>
            <person name="Li Z."/>
            <person name="Lohaus R."/>
            <person name="Hsiao Y.Y."/>
            <person name="Niu S.C."/>
            <person name="Wang J.Y."/>
            <person name="Lin Y.C."/>
            <person name="Xu Q."/>
            <person name="Chen L.J."/>
            <person name="Yoshida K."/>
            <person name="Fujiwara S."/>
            <person name="Wang Z.W."/>
            <person name="Zhang Y.Q."/>
            <person name="Mitsuda N."/>
            <person name="Wang M."/>
            <person name="Liu G.H."/>
            <person name="Pecoraro L."/>
            <person name="Huang H.X."/>
            <person name="Xiao X.J."/>
            <person name="Lin M."/>
            <person name="Wu X.Y."/>
            <person name="Wu W.L."/>
            <person name="Chen Y.Y."/>
            <person name="Chang S.B."/>
            <person name="Sakamoto S."/>
            <person name="Ohme-Takagi M."/>
            <person name="Yagi M."/>
            <person name="Zeng S.J."/>
            <person name="Shen C.Y."/>
            <person name="Yeh C.M."/>
            <person name="Luo Y.B."/>
            <person name="Tsai W.C."/>
            <person name="Van de Peer Y."/>
            <person name="Liu Z.J."/>
        </authorList>
    </citation>
    <scope>NUCLEOTIDE SEQUENCE [LARGE SCALE GENOMIC DNA]</scope>
    <source>
        <tissue evidence="7">The whole plant</tissue>
    </source>
</reference>
<accession>A0A2I0VG30</accession>
<dbReference type="PANTHER" id="PTHR31042:SF70">
    <property type="entry name" value="OS01G0695200 PROTEIN"/>
    <property type="match status" value="1"/>
</dbReference>
<dbReference type="Proteomes" id="UP000233837">
    <property type="component" value="Unassembled WGS sequence"/>
</dbReference>
<evidence type="ECO:0008006" key="9">
    <source>
        <dbReference type="Google" id="ProtNLM"/>
    </source>
</evidence>
<organism evidence="7 8">
    <name type="scientific">Dendrobium catenatum</name>
    <dbReference type="NCBI Taxonomy" id="906689"/>
    <lineage>
        <taxon>Eukaryota</taxon>
        <taxon>Viridiplantae</taxon>
        <taxon>Streptophyta</taxon>
        <taxon>Embryophyta</taxon>
        <taxon>Tracheophyta</taxon>
        <taxon>Spermatophyta</taxon>
        <taxon>Magnoliopsida</taxon>
        <taxon>Liliopsida</taxon>
        <taxon>Asparagales</taxon>
        <taxon>Orchidaceae</taxon>
        <taxon>Epidendroideae</taxon>
        <taxon>Malaxideae</taxon>
        <taxon>Dendrobiinae</taxon>
        <taxon>Dendrobium</taxon>
    </lineage>
</organism>
<evidence type="ECO:0000313" key="7">
    <source>
        <dbReference type="EMBL" id="PKU62370.1"/>
    </source>
</evidence>
<keyword evidence="2" id="KW-0328">Glycosyltransferase</keyword>
<reference evidence="7 8" key="1">
    <citation type="journal article" date="2016" name="Sci. Rep.">
        <title>The Dendrobium catenatum Lindl. genome sequence provides insights into polysaccharide synthase, floral development and adaptive evolution.</title>
        <authorList>
            <person name="Zhang G.Q."/>
            <person name="Xu Q."/>
            <person name="Bian C."/>
            <person name="Tsai W.C."/>
            <person name="Yeh C.M."/>
            <person name="Liu K.W."/>
            <person name="Yoshida K."/>
            <person name="Zhang L.S."/>
            <person name="Chang S.B."/>
            <person name="Chen F."/>
            <person name="Shi Y."/>
            <person name="Su Y.Y."/>
            <person name="Zhang Y.Q."/>
            <person name="Chen L.J."/>
            <person name="Yin Y."/>
            <person name="Lin M."/>
            <person name="Huang H."/>
            <person name="Deng H."/>
            <person name="Wang Z.W."/>
            <person name="Zhu S.L."/>
            <person name="Zhao X."/>
            <person name="Deng C."/>
            <person name="Niu S.C."/>
            <person name="Huang J."/>
            <person name="Wang M."/>
            <person name="Liu G.H."/>
            <person name="Yang H.J."/>
            <person name="Xiao X.J."/>
            <person name="Hsiao Y.Y."/>
            <person name="Wu W.L."/>
            <person name="Chen Y.Y."/>
            <person name="Mitsuda N."/>
            <person name="Ohme-Takagi M."/>
            <person name="Luo Y.B."/>
            <person name="Van de Peer Y."/>
            <person name="Liu Z.J."/>
        </authorList>
    </citation>
    <scope>NUCLEOTIDE SEQUENCE [LARGE SCALE GENOMIC DNA]</scope>
    <source>
        <tissue evidence="7">The whole plant</tissue>
    </source>
</reference>
<dbReference type="OrthoDB" id="191334at2759"/>
<gene>
    <name evidence="7" type="ORF">MA16_Dca021952</name>
</gene>
<protein>
    <recommendedName>
        <fullName evidence="9">Core-2/I-branching beta-1,6-N-acetylglucosaminyltransferase family protein</fullName>
    </recommendedName>
</protein>
<evidence type="ECO:0000256" key="3">
    <source>
        <dbReference type="ARBA" id="ARBA00022679"/>
    </source>
</evidence>
<evidence type="ECO:0000256" key="2">
    <source>
        <dbReference type="ARBA" id="ARBA00022676"/>
    </source>
</evidence>
<feature type="transmembrane region" description="Helical" evidence="6">
    <location>
        <begin position="21"/>
        <end position="41"/>
    </location>
</feature>
<keyword evidence="6" id="KW-0812">Transmembrane</keyword>
<keyword evidence="6" id="KW-1133">Transmembrane helix</keyword>